<organism evidence="1 2">
    <name type="scientific">Irpex rosettiformis</name>
    <dbReference type="NCBI Taxonomy" id="378272"/>
    <lineage>
        <taxon>Eukaryota</taxon>
        <taxon>Fungi</taxon>
        <taxon>Dikarya</taxon>
        <taxon>Basidiomycota</taxon>
        <taxon>Agaricomycotina</taxon>
        <taxon>Agaricomycetes</taxon>
        <taxon>Polyporales</taxon>
        <taxon>Irpicaceae</taxon>
        <taxon>Irpex</taxon>
    </lineage>
</organism>
<gene>
    <name evidence="1" type="ORF">BDY19DRAFT_972286</name>
</gene>
<proteinExistence type="predicted"/>
<evidence type="ECO:0000313" key="2">
    <source>
        <dbReference type="Proteomes" id="UP001055072"/>
    </source>
</evidence>
<keyword evidence="2" id="KW-1185">Reference proteome</keyword>
<evidence type="ECO:0000313" key="1">
    <source>
        <dbReference type="EMBL" id="KAI0084316.1"/>
    </source>
</evidence>
<comment type="caution">
    <text evidence="1">The sequence shown here is derived from an EMBL/GenBank/DDBJ whole genome shotgun (WGS) entry which is preliminary data.</text>
</comment>
<dbReference type="Proteomes" id="UP001055072">
    <property type="component" value="Unassembled WGS sequence"/>
</dbReference>
<sequence length="121" mass="13118">MGFDIVSLFSVRIFAAPAVACTVLFTITGSMGPLVPVVRAVLDACNDIYTQLVYDVFDVVRLSLLQLATPQLSFVGSCSTLASICSGLRHIALNSYTTPLFDYAWTSIVIRPDSLLSLRLI</sequence>
<protein>
    <submittedName>
        <fullName evidence="1">Uncharacterized protein</fullName>
    </submittedName>
</protein>
<name>A0ACB8TQT4_9APHY</name>
<accession>A0ACB8TQT4</accession>
<reference evidence="1" key="1">
    <citation type="journal article" date="2021" name="Environ. Microbiol.">
        <title>Gene family expansions and transcriptome signatures uncover fungal adaptations to wood decay.</title>
        <authorList>
            <person name="Hage H."/>
            <person name="Miyauchi S."/>
            <person name="Viragh M."/>
            <person name="Drula E."/>
            <person name="Min B."/>
            <person name="Chaduli D."/>
            <person name="Navarro D."/>
            <person name="Favel A."/>
            <person name="Norest M."/>
            <person name="Lesage-Meessen L."/>
            <person name="Balint B."/>
            <person name="Merenyi Z."/>
            <person name="de Eugenio L."/>
            <person name="Morin E."/>
            <person name="Martinez A.T."/>
            <person name="Baldrian P."/>
            <person name="Stursova M."/>
            <person name="Martinez M.J."/>
            <person name="Novotny C."/>
            <person name="Magnuson J.K."/>
            <person name="Spatafora J.W."/>
            <person name="Maurice S."/>
            <person name="Pangilinan J."/>
            <person name="Andreopoulos W."/>
            <person name="LaButti K."/>
            <person name="Hundley H."/>
            <person name="Na H."/>
            <person name="Kuo A."/>
            <person name="Barry K."/>
            <person name="Lipzen A."/>
            <person name="Henrissat B."/>
            <person name="Riley R."/>
            <person name="Ahrendt S."/>
            <person name="Nagy L.G."/>
            <person name="Grigoriev I.V."/>
            <person name="Martin F."/>
            <person name="Rosso M.N."/>
        </authorList>
    </citation>
    <scope>NUCLEOTIDE SEQUENCE</scope>
    <source>
        <strain evidence="1">CBS 384.51</strain>
    </source>
</reference>
<dbReference type="EMBL" id="MU274944">
    <property type="protein sequence ID" value="KAI0084316.1"/>
    <property type="molecule type" value="Genomic_DNA"/>
</dbReference>